<evidence type="ECO:0000256" key="1">
    <source>
        <dbReference type="SAM" id="MobiDB-lite"/>
    </source>
</evidence>
<proteinExistence type="predicted"/>
<dbReference type="AlphaFoldDB" id="A0AAD3M8X9"/>
<accession>A0AAD3M8X9</accession>
<keyword evidence="2" id="KW-0472">Membrane</keyword>
<name>A0AAD3M8X9_LATJO</name>
<reference evidence="2" key="1">
    <citation type="submission" date="2022-08" db="EMBL/GenBank/DDBJ databases">
        <title>Genome sequencing of akame (Lates japonicus).</title>
        <authorList>
            <person name="Hashiguchi Y."/>
            <person name="Takahashi H."/>
        </authorList>
    </citation>
    <scope>NUCLEOTIDE SEQUENCE</scope>
    <source>
        <strain evidence="2">Kochi</strain>
    </source>
</reference>
<keyword evidence="3" id="KW-1185">Reference proteome</keyword>
<protein>
    <submittedName>
        <fullName evidence="2">Transmembrane protein 44</fullName>
    </submittedName>
</protein>
<dbReference type="EMBL" id="BRZM01003569">
    <property type="protein sequence ID" value="GLD49992.1"/>
    <property type="molecule type" value="Genomic_DNA"/>
</dbReference>
<feature type="compositionally biased region" description="Polar residues" evidence="1">
    <location>
        <begin position="51"/>
        <end position="63"/>
    </location>
</feature>
<organism evidence="2 3">
    <name type="scientific">Lates japonicus</name>
    <name type="common">Japanese lates</name>
    <dbReference type="NCBI Taxonomy" id="270547"/>
    <lineage>
        <taxon>Eukaryota</taxon>
        <taxon>Metazoa</taxon>
        <taxon>Chordata</taxon>
        <taxon>Craniata</taxon>
        <taxon>Vertebrata</taxon>
        <taxon>Euteleostomi</taxon>
        <taxon>Actinopterygii</taxon>
        <taxon>Neopterygii</taxon>
        <taxon>Teleostei</taxon>
        <taxon>Neoteleostei</taxon>
        <taxon>Acanthomorphata</taxon>
        <taxon>Carangaria</taxon>
        <taxon>Carangaria incertae sedis</taxon>
        <taxon>Centropomidae</taxon>
        <taxon>Lates</taxon>
    </lineage>
</organism>
<dbReference type="Proteomes" id="UP001279410">
    <property type="component" value="Unassembled WGS sequence"/>
</dbReference>
<sequence length="132" mass="14726">MSGLPQKKSLSGKEEGDLQSVQVVLGFQVGVVREQANYGEEDRLGHRVPGSQDQGRGLTNSSAAWRRRPESPQQGEEEEMGYRLCRWRLALVARGAVWQGFLPCRLLMPSGAEIHLHRIIAARGWRCCCAPQ</sequence>
<comment type="caution">
    <text evidence="2">The sequence shown here is derived from an EMBL/GenBank/DDBJ whole genome shotgun (WGS) entry which is preliminary data.</text>
</comment>
<keyword evidence="2" id="KW-0812">Transmembrane</keyword>
<evidence type="ECO:0000313" key="3">
    <source>
        <dbReference type="Proteomes" id="UP001279410"/>
    </source>
</evidence>
<evidence type="ECO:0000313" key="2">
    <source>
        <dbReference type="EMBL" id="GLD49992.1"/>
    </source>
</evidence>
<feature type="region of interest" description="Disordered" evidence="1">
    <location>
        <begin position="40"/>
        <end position="78"/>
    </location>
</feature>
<gene>
    <name evidence="2" type="ORF">AKAME5_002773900</name>
</gene>